<protein>
    <submittedName>
        <fullName evidence="2">Uncharacterized protein</fullName>
    </submittedName>
</protein>
<keyword evidence="1" id="KW-1133">Transmembrane helix</keyword>
<gene>
    <name evidence="2" type="ORF">ACFFP0_15225</name>
</gene>
<keyword evidence="1" id="KW-0472">Membrane</keyword>
<reference evidence="2 3" key="1">
    <citation type="submission" date="2024-09" db="EMBL/GenBank/DDBJ databases">
        <authorList>
            <person name="Sun Q."/>
            <person name="Mori K."/>
        </authorList>
    </citation>
    <scope>NUCLEOTIDE SEQUENCE [LARGE SCALE GENOMIC DNA]</scope>
    <source>
        <strain evidence="2 3">TBRC 4938</strain>
    </source>
</reference>
<proteinExistence type="predicted"/>
<feature type="transmembrane region" description="Helical" evidence="1">
    <location>
        <begin position="26"/>
        <end position="44"/>
    </location>
</feature>
<organism evidence="2 3">
    <name type="scientific">Rhizobium puerariae</name>
    <dbReference type="NCBI Taxonomy" id="1585791"/>
    <lineage>
        <taxon>Bacteria</taxon>
        <taxon>Pseudomonadati</taxon>
        <taxon>Pseudomonadota</taxon>
        <taxon>Alphaproteobacteria</taxon>
        <taxon>Hyphomicrobiales</taxon>
        <taxon>Rhizobiaceae</taxon>
        <taxon>Rhizobium/Agrobacterium group</taxon>
        <taxon>Rhizobium</taxon>
    </lineage>
</organism>
<keyword evidence="1" id="KW-0812">Transmembrane</keyword>
<sequence>MQKTRRARAIAIALVQDDAKLKRLKLLAIAVCATAALLSIPSLFH</sequence>
<evidence type="ECO:0000313" key="3">
    <source>
        <dbReference type="Proteomes" id="UP001589692"/>
    </source>
</evidence>
<dbReference type="RefSeq" id="WP_377262215.1">
    <property type="nucleotide sequence ID" value="NZ_JBHMAA010000015.1"/>
</dbReference>
<dbReference type="Proteomes" id="UP001589692">
    <property type="component" value="Unassembled WGS sequence"/>
</dbReference>
<evidence type="ECO:0000313" key="2">
    <source>
        <dbReference type="EMBL" id="MFB9950213.1"/>
    </source>
</evidence>
<dbReference type="EMBL" id="JBHMAA010000015">
    <property type="protein sequence ID" value="MFB9950213.1"/>
    <property type="molecule type" value="Genomic_DNA"/>
</dbReference>
<name>A0ABV6ALM5_9HYPH</name>
<accession>A0ABV6ALM5</accession>
<comment type="caution">
    <text evidence="2">The sequence shown here is derived from an EMBL/GenBank/DDBJ whole genome shotgun (WGS) entry which is preliminary data.</text>
</comment>
<keyword evidence="3" id="KW-1185">Reference proteome</keyword>
<evidence type="ECO:0000256" key="1">
    <source>
        <dbReference type="SAM" id="Phobius"/>
    </source>
</evidence>